<dbReference type="InterPro" id="IPR034045">
    <property type="entry name" value="Pep_S8_CspA-like"/>
</dbReference>
<dbReference type="GO" id="GO:0006508">
    <property type="term" value="P:proteolysis"/>
    <property type="evidence" value="ECO:0007669"/>
    <property type="project" value="UniProtKB-KW"/>
</dbReference>
<evidence type="ECO:0000259" key="7">
    <source>
        <dbReference type="Pfam" id="PF00082"/>
    </source>
</evidence>
<dbReference type="InterPro" id="IPR050131">
    <property type="entry name" value="Peptidase_S8_subtilisin-like"/>
</dbReference>
<evidence type="ECO:0000313" key="9">
    <source>
        <dbReference type="Proteomes" id="UP000620559"/>
    </source>
</evidence>
<evidence type="ECO:0000256" key="4">
    <source>
        <dbReference type="ARBA" id="ARBA00022825"/>
    </source>
</evidence>
<feature type="domain" description="Peptidase S8/S53" evidence="7">
    <location>
        <begin position="433"/>
        <end position="583"/>
    </location>
</feature>
<dbReference type="Gene3D" id="2.60.120.1290">
    <property type="match status" value="1"/>
</dbReference>
<dbReference type="AlphaFoldDB" id="A0A8J7F533"/>
<keyword evidence="4 6" id="KW-0720">Serine protease</keyword>
<evidence type="ECO:0000256" key="5">
    <source>
        <dbReference type="PIRSR" id="PIRSR615500-1"/>
    </source>
</evidence>
<dbReference type="PROSITE" id="PS00138">
    <property type="entry name" value="SUBTILASE_SER"/>
    <property type="match status" value="1"/>
</dbReference>
<evidence type="ECO:0000256" key="6">
    <source>
        <dbReference type="PROSITE-ProRule" id="PRU01240"/>
    </source>
</evidence>
<dbReference type="PROSITE" id="PS51892">
    <property type="entry name" value="SUBTILASE"/>
    <property type="match status" value="1"/>
</dbReference>
<dbReference type="Proteomes" id="UP000620559">
    <property type="component" value="Unassembled WGS sequence"/>
</dbReference>
<gene>
    <name evidence="8" type="ORF">IQ247_14180</name>
</gene>
<organism evidence="8 9">
    <name type="scientific">Plectonema cf. radiosum LEGE 06105</name>
    <dbReference type="NCBI Taxonomy" id="945769"/>
    <lineage>
        <taxon>Bacteria</taxon>
        <taxon>Bacillati</taxon>
        <taxon>Cyanobacteriota</taxon>
        <taxon>Cyanophyceae</taxon>
        <taxon>Oscillatoriophycideae</taxon>
        <taxon>Oscillatoriales</taxon>
        <taxon>Microcoleaceae</taxon>
        <taxon>Plectonema</taxon>
    </lineage>
</organism>
<dbReference type="InterPro" id="IPR036852">
    <property type="entry name" value="Peptidase_S8/S53_dom_sf"/>
</dbReference>
<dbReference type="Gene3D" id="3.40.50.200">
    <property type="entry name" value="Peptidase S8/S53 domain"/>
    <property type="match status" value="1"/>
</dbReference>
<feature type="active site" description="Charge relay system" evidence="5 6">
    <location>
        <position position="529"/>
    </location>
</feature>
<dbReference type="InterPro" id="IPR023828">
    <property type="entry name" value="Peptidase_S8_Ser-AS"/>
</dbReference>
<feature type="domain" description="Peptidase S8/S53" evidence="7">
    <location>
        <begin position="128"/>
        <end position="324"/>
    </location>
</feature>
<dbReference type="EMBL" id="JADEWL010000042">
    <property type="protein sequence ID" value="MBE9213800.1"/>
    <property type="molecule type" value="Genomic_DNA"/>
</dbReference>
<feature type="active site" description="Charge relay system" evidence="5 6">
    <location>
        <position position="205"/>
    </location>
</feature>
<dbReference type="RefSeq" id="WP_193921012.1">
    <property type="nucleotide sequence ID" value="NZ_JADEWL010000042.1"/>
</dbReference>
<feature type="active site" description="Charge relay system" evidence="5 6">
    <location>
        <position position="137"/>
    </location>
</feature>
<accession>A0A8J7F533</accession>
<evidence type="ECO:0000313" key="8">
    <source>
        <dbReference type="EMBL" id="MBE9213800.1"/>
    </source>
</evidence>
<dbReference type="PANTHER" id="PTHR43806:SF11">
    <property type="entry name" value="CEREVISIN-RELATED"/>
    <property type="match status" value="1"/>
</dbReference>
<keyword evidence="9" id="KW-1185">Reference proteome</keyword>
<dbReference type="PRINTS" id="PR00723">
    <property type="entry name" value="SUBTILISIN"/>
</dbReference>
<dbReference type="InterPro" id="IPR000209">
    <property type="entry name" value="Peptidase_S8/S53_dom"/>
</dbReference>
<keyword evidence="2 6" id="KW-0645">Protease</keyword>
<evidence type="ECO:0000256" key="3">
    <source>
        <dbReference type="ARBA" id="ARBA00022801"/>
    </source>
</evidence>
<dbReference type="SUPFAM" id="SSF52743">
    <property type="entry name" value="Subtilisin-like"/>
    <property type="match status" value="1"/>
</dbReference>
<keyword evidence="3 6" id="KW-0378">Hydrolase</keyword>
<dbReference type="PANTHER" id="PTHR43806">
    <property type="entry name" value="PEPTIDASE S8"/>
    <property type="match status" value="1"/>
</dbReference>
<dbReference type="GO" id="GO:0004252">
    <property type="term" value="F:serine-type endopeptidase activity"/>
    <property type="evidence" value="ECO:0007669"/>
    <property type="project" value="UniProtKB-UniRule"/>
</dbReference>
<dbReference type="CDD" id="cd07478">
    <property type="entry name" value="Peptidases_S8_CspA-like"/>
    <property type="match status" value="1"/>
</dbReference>
<sequence>MRFEWTNIFADIDPRLQRLIQRRRRGISTPPTASTEVGEVAVIAKVNDIEAWRSLSEVREGAEIGSTSAGEIIVTARVPVSRLQSVRTSPCVISLQASQALQLTVDQSFAEVLTTSNLVEVDSSGEQGKNVVVGIIDVGCDFVHKNFRHPDGSTRILALWDQDGSSEPDSPFGYGKVYRSAEINQALQAENPYLALGYYPGKLAHGTHVMDIATGNGNGTGNAGIAPKADIVFVHFSNGAVEALLADGSSAVDNSLGDTTELVEAVDFIFDIAEQRPCAINISLALHGGPHDGTALVEQSLDALVAQKPNRAVVIAAGNSYDKGIHASGKVPQDGFTDLHWDIPRGHRQYKAMEVWYNGADKFLLEIIPPNGETLVSLKLGENGEIVDEDDNTLIYLSHRFCDPNNSDNMIGVFMESQLPGGIWTLRLHGMEVSNGNFHAWIEREDGSQTSFVPPHDNTHTVNSIGCGRNIIMVGCYNPTKPNQPLSYFSSSGPTRDQRQKPDFIAAGQNIWAACSLTQTKSYQKSGTSMSAPMVTGIIALMLAEAQARNIELDIKQIRNILIQSAENNPPEDPLQKMRYGYGPINLQTTISIVRTM</sequence>
<dbReference type="Pfam" id="PF00082">
    <property type="entry name" value="Peptidase_S8"/>
    <property type="match status" value="2"/>
</dbReference>
<name>A0A8J7F533_9CYAN</name>
<dbReference type="InterPro" id="IPR015500">
    <property type="entry name" value="Peptidase_S8_subtilisin-rel"/>
</dbReference>
<reference evidence="8" key="1">
    <citation type="submission" date="2020-10" db="EMBL/GenBank/DDBJ databases">
        <authorList>
            <person name="Castelo-Branco R."/>
            <person name="Eusebio N."/>
            <person name="Adriana R."/>
            <person name="Vieira A."/>
            <person name="Brugerolle De Fraissinette N."/>
            <person name="Rezende De Castro R."/>
            <person name="Schneider M.P."/>
            <person name="Vasconcelos V."/>
            <person name="Leao P.N."/>
        </authorList>
    </citation>
    <scope>NUCLEOTIDE SEQUENCE</scope>
    <source>
        <strain evidence="8">LEGE 06105</strain>
    </source>
</reference>
<evidence type="ECO:0000256" key="2">
    <source>
        <dbReference type="ARBA" id="ARBA00022670"/>
    </source>
</evidence>
<comment type="caution">
    <text evidence="8">The sequence shown here is derived from an EMBL/GenBank/DDBJ whole genome shotgun (WGS) entry which is preliminary data.</text>
</comment>
<protein>
    <submittedName>
        <fullName evidence="8">S8 family peptidase</fullName>
    </submittedName>
</protein>
<proteinExistence type="inferred from homology"/>
<comment type="similarity">
    <text evidence="1 6">Belongs to the peptidase S8 family.</text>
</comment>
<evidence type="ECO:0000256" key="1">
    <source>
        <dbReference type="ARBA" id="ARBA00011073"/>
    </source>
</evidence>